<dbReference type="GO" id="GO:0032259">
    <property type="term" value="P:methylation"/>
    <property type="evidence" value="ECO:0007669"/>
    <property type="project" value="UniProtKB-KW"/>
</dbReference>
<dbReference type="Pfam" id="PF02353">
    <property type="entry name" value="CMAS"/>
    <property type="match status" value="1"/>
</dbReference>
<dbReference type="OrthoDB" id="8300214at2759"/>
<name>A0A371DFI7_9APHY</name>
<dbReference type="InterPro" id="IPR029063">
    <property type="entry name" value="SAM-dependent_MTases_sf"/>
</dbReference>
<dbReference type="PIRSF" id="PIRSF003085">
    <property type="entry name" value="CMAS"/>
    <property type="match status" value="1"/>
</dbReference>
<evidence type="ECO:0000313" key="7">
    <source>
        <dbReference type="Proteomes" id="UP000256964"/>
    </source>
</evidence>
<dbReference type="GO" id="GO:0008168">
    <property type="term" value="F:methyltransferase activity"/>
    <property type="evidence" value="ECO:0007669"/>
    <property type="project" value="UniProtKB-KW"/>
</dbReference>
<keyword evidence="4" id="KW-0949">S-adenosyl-L-methionine</keyword>
<protein>
    <submittedName>
        <fullName evidence="6">Cyclopropane fatty acid synthase</fullName>
    </submittedName>
</protein>
<accession>A0A371DFI7</accession>
<dbReference type="Gene3D" id="3.40.50.150">
    <property type="entry name" value="Vaccinia Virus protein VP39"/>
    <property type="match status" value="1"/>
</dbReference>
<dbReference type="GO" id="GO:0008610">
    <property type="term" value="P:lipid biosynthetic process"/>
    <property type="evidence" value="ECO:0007669"/>
    <property type="project" value="InterPro"/>
</dbReference>
<evidence type="ECO:0000256" key="2">
    <source>
        <dbReference type="ARBA" id="ARBA00022603"/>
    </source>
</evidence>
<dbReference type="PANTHER" id="PTHR43667:SF2">
    <property type="entry name" value="FATTY ACID C-METHYL TRANSFERASE"/>
    <property type="match status" value="1"/>
</dbReference>
<dbReference type="AlphaFoldDB" id="A0A371DFI7"/>
<dbReference type="Proteomes" id="UP000256964">
    <property type="component" value="Unassembled WGS sequence"/>
</dbReference>
<proteinExistence type="inferred from homology"/>
<keyword evidence="3" id="KW-0808">Transferase</keyword>
<dbReference type="EMBL" id="KZ857395">
    <property type="protein sequence ID" value="RDX51315.1"/>
    <property type="molecule type" value="Genomic_DNA"/>
</dbReference>
<reference evidence="6 7" key="1">
    <citation type="journal article" date="2018" name="Biotechnol. Biofuels">
        <title>Integrative visual omics of the white-rot fungus Polyporus brumalis exposes the biotechnological potential of its oxidative enzymes for delignifying raw plant biomass.</title>
        <authorList>
            <person name="Miyauchi S."/>
            <person name="Rancon A."/>
            <person name="Drula E."/>
            <person name="Hage H."/>
            <person name="Chaduli D."/>
            <person name="Favel A."/>
            <person name="Grisel S."/>
            <person name="Henrissat B."/>
            <person name="Herpoel-Gimbert I."/>
            <person name="Ruiz-Duenas F.J."/>
            <person name="Chevret D."/>
            <person name="Hainaut M."/>
            <person name="Lin J."/>
            <person name="Wang M."/>
            <person name="Pangilinan J."/>
            <person name="Lipzen A."/>
            <person name="Lesage-Meessen L."/>
            <person name="Navarro D."/>
            <person name="Riley R."/>
            <person name="Grigoriev I.V."/>
            <person name="Zhou S."/>
            <person name="Raouche S."/>
            <person name="Rosso M.N."/>
        </authorList>
    </citation>
    <scope>NUCLEOTIDE SEQUENCE [LARGE SCALE GENOMIC DNA]</scope>
    <source>
        <strain evidence="6 7">BRFM 1820</strain>
    </source>
</reference>
<evidence type="ECO:0000256" key="5">
    <source>
        <dbReference type="ARBA" id="ARBA00023098"/>
    </source>
</evidence>
<organism evidence="6 7">
    <name type="scientific">Lentinus brumalis</name>
    <dbReference type="NCBI Taxonomy" id="2498619"/>
    <lineage>
        <taxon>Eukaryota</taxon>
        <taxon>Fungi</taxon>
        <taxon>Dikarya</taxon>
        <taxon>Basidiomycota</taxon>
        <taxon>Agaricomycotina</taxon>
        <taxon>Agaricomycetes</taxon>
        <taxon>Polyporales</taxon>
        <taxon>Polyporaceae</taxon>
        <taxon>Lentinus</taxon>
    </lineage>
</organism>
<dbReference type="InterPro" id="IPR003333">
    <property type="entry name" value="CMAS"/>
</dbReference>
<evidence type="ECO:0000256" key="3">
    <source>
        <dbReference type="ARBA" id="ARBA00022679"/>
    </source>
</evidence>
<dbReference type="PANTHER" id="PTHR43667">
    <property type="entry name" value="CYCLOPROPANE-FATTY-ACYL-PHOSPHOLIPID SYNTHASE"/>
    <property type="match status" value="1"/>
</dbReference>
<keyword evidence="5" id="KW-0443">Lipid metabolism</keyword>
<evidence type="ECO:0000313" key="6">
    <source>
        <dbReference type="EMBL" id="RDX51315.1"/>
    </source>
</evidence>
<dbReference type="CDD" id="cd02440">
    <property type="entry name" value="AdoMet_MTases"/>
    <property type="match status" value="1"/>
</dbReference>
<dbReference type="STRING" id="139420.A0A371DFI7"/>
<evidence type="ECO:0000256" key="1">
    <source>
        <dbReference type="ARBA" id="ARBA00010815"/>
    </source>
</evidence>
<comment type="similarity">
    <text evidence="1">Belongs to the CFA/CMAS family.</text>
</comment>
<sequence>MRSLTSLHPPTLRANILSTVLARTWVVRYIKGYARERIIDVLRKSIQTGNLIIKDSDEKGILEFGLADSAGTSVTLTVIDPNMWVRIMFSNDLGVSEAYMNGEFEVTSLKGLLNLWLDNRKGLTAIETSISGAFSRYSALAINALGRQSLQVAQWNVEVAYNTSNTFFQTFLSKEMMYSCALQWSDAEHGVRGDLTVGPTEGDLEAAQLRKIHTIIKKARLRSGDRLLEIGSGWGAMSIEAARLGCTVDTVTLSSEQKAMTEERAKAAGVGDRVRVHLCDYRDLPASFENTFDALITCEMIEAVGPRYMPEFFRVVNWALKKERATVVITSTSRPEHRYTDYQADDFARHYHWPNSHLPSATSLAVAVQDAVPGAFVLHNIEDHGPHYPRTLREWGRRFEKNFTGEVVEELQQKHPQLRDEKALEAFRRKWRYLFIYAEVGFARAYATLNCWTFTRPENVAEVCA</sequence>
<keyword evidence="7" id="KW-1185">Reference proteome</keyword>
<dbReference type="SUPFAM" id="SSF53335">
    <property type="entry name" value="S-adenosyl-L-methionine-dependent methyltransferases"/>
    <property type="match status" value="1"/>
</dbReference>
<dbReference type="InterPro" id="IPR050723">
    <property type="entry name" value="CFA/CMAS"/>
</dbReference>
<gene>
    <name evidence="6" type="ORF">OH76DRAFT_1379124</name>
</gene>
<evidence type="ECO:0000256" key="4">
    <source>
        <dbReference type="ARBA" id="ARBA00022691"/>
    </source>
</evidence>
<keyword evidence="2" id="KW-0489">Methyltransferase</keyword>